<dbReference type="InterPro" id="IPR051834">
    <property type="entry name" value="RING_finger_E3_ligase"/>
</dbReference>
<evidence type="ECO:0000256" key="2">
    <source>
        <dbReference type="ARBA" id="ARBA00022771"/>
    </source>
</evidence>
<dbReference type="CDD" id="cd16448">
    <property type="entry name" value="RING-H2"/>
    <property type="match status" value="1"/>
</dbReference>
<dbReference type="GeneID" id="111277611"/>
<dbReference type="PANTHER" id="PTHR45931:SF16">
    <property type="entry name" value="RING_U-BOX SUPERFAMILY PROTEIN"/>
    <property type="match status" value="1"/>
</dbReference>
<gene>
    <name evidence="7" type="primary">LOC111277611</name>
</gene>
<evidence type="ECO:0000259" key="5">
    <source>
        <dbReference type="PROSITE" id="PS50089"/>
    </source>
</evidence>
<dbReference type="AlphaFoldDB" id="A0A6P5WUD7"/>
<dbReference type="GO" id="GO:0061630">
    <property type="term" value="F:ubiquitin protein ligase activity"/>
    <property type="evidence" value="ECO:0007669"/>
    <property type="project" value="TreeGrafter"/>
</dbReference>
<reference evidence="7" key="1">
    <citation type="submission" date="2025-08" db="UniProtKB">
        <authorList>
            <consortium name="RefSeq"/>
        </authorList>
    </citation>
    <scope>IDENTIFICATION</scope>
    <source>
        <tissue evidence="7">Fruit stalk</tissue>
    </source>
</reference>
<dbReference type="RefSeq" id="XP_022719755.1">
    <property type="nucleotide sequence ID" value="XM_022864020.1"/>
</dbReference>
<dbReference type="SUPFAM" id="SSF57850">
    <property type="entry name" value="RING/U-box"/>
    <property type="match status" value="1"/>
</dbReference>
<dbReference type="Proteomes" id="UP000515121">
    <property type="component" value="Unplaced"/>
</dbReference>
<evidence type="ECO:0000313" key="7">
    <source>
        <dbReference type="RefSeq" id="XP_022719755.1"/>
    </source>
</evidence>
<dbReference type="Gene3D" id="3.30.40.10">
    <property type="entry name" value="Zinc/RING finger domain, C3HC4 (zinc finger)"/>
    <property type="match status" value="1"/>
</dbReference>
<keyword evidence="6" id="KW-1185">Reference proteome</keyword>
<dbReference type="KEGG" id="dzi:111277611"/>
<keyword evidence="2 4" id="KW-0863">Zinc-finger</keyword>
<evidence type="ECO:0000256" key="1">
    <source>
        <dbReference type="ARBA" id="ARBA00022723"/>
    </source>
</evidence>
<dbReference type="PANTHER" id="PTHR45931">
    <property type="entry name" value="SI:CH211-59O9.10"/>
    <property type="match status" value="1"/>
</dbReference>
<dbReference type="SMART" id="SM00184">
    <property type="entry name" value="RING"/>
    <property type="match status" value="1"/>
</dbReference>
<accession>A0A6P5WUD7</accession>
<evidence type="ECO:0000256" key="3">
    <source>
        <dbReference type="ARBA" id="ARBA00022833"/>
    </source>
</evidence>
<dbReference type="Pfam" id="PF13639">
    <property type="entry name" value="zf-RING_2"/>
    <property type="match status" value="1"/>
</dbReference>
<proteinExistence type="predicted"/>
<dbReference type="GO" id="GO:0008270">
    <property type="term" value="F:zinc ion binding"/>
    <property type="evidence" value="ECO:0007669"/>
    <property type="project" value="UniProtKB-KW"/>
</dbReference>
<name>A0A6P5WUD7_DURZI</name>
<protein>
    <submittedName>
        <fullName evidence="7">Uncharacterized protein LOC111277611</fullName>
    </submittedName>
</protein>
<dbReference type="PROSITE" id="PS50089">
    <property type="entry name" value="ZF_RING_2"/>
    <property type="match status" value="1"/>
</dbReference>
<dbReference type="OrthoDB" id="1149625at2759"/>
<keyword evidence="1" id="KW-0479">Metal-binding</keyword>
<dbReference type="InterPro" id="IPR013083">
    <property type="entry name" value="Znf_RING/FYVE/PHD"/>
</dbReference>
<evidence type="ECO:0000256" key="4">
    <source>
        <dbReference type="PROSITE-ProRule" id="PRU00175"/>
    </source>
</evidence>
<evidence type="ECO:0000313" key="6">
    <source>
        <dbReference type="Proteomes" id="UP000515121"/>
    </source>
</evidence>
<dbReference type="GO" id="GO:0005634">
    <property type="term" value="C:nucleus"/>
    <property type="evidence" value="ECO:0007669"/>
    <property type="project" value="TreeGrafter"/>
</dbReference>
<organism evidence="6 7">
    <name type="scientific">Durio zibethinus</name>
    <name type="common">Durian</name>
    <dbReference type="NCBI Taxonomy" id="66656"/>
    <lineage>
        <taxon>Eukaryota</taxon>
        <taxon>Viridiplantae</taxon>
        <taxon>Streptophyta</taxon>
        <taxon>Embryophyta</taxon>
        <taxon>Tracheophyta</taxon>
        <taxon>Spermatophyta</taxon>
        <taxon>Magnoliopsida</taxon>
        <taxon>eudicotyledons</taxon>
        <taxon>Gunneridae</taxon>
        <taxon>Pentapetalae</taxon>
        <taxon>rosids</taxon>
        <taxon>malvids</taxon>
        <taxon>Malvales</taxon>
        <taxon>Malvaceae</taxon>
        <taxon>Helicteroideae</taxon>
        <taxon>Durio</taxon>
    </lineage>
</organism>
<feature type="domain" description="RING-type" evidence="5">
    <location>
        <begin position="148"/>
        <end position="190"/>
    </location>
</feature>
<dbReference type="GO" id="GO:0006511">
    <property type="term" value="P:ubiquitin-dependent protein catabolic process"/>
    <property type="evidence" value="ECO:0007669"/>
    <property type="project" value="TreeGrafter"/>
</dbReference>
<keyword evidence="3" id="KW-0862">Zinc</keyword>
<sequence length="195" mass="22356">MVEISVKATFITACQKTQVKEEEGEKLHVVESHWLALDQLINDVVEARDWYDTNIWDVFDSMQIPIQRSTLDKIVGCALDMAATESYKNRRVLRMRVEIEALVDEQPNLEEGDAYCVDVEADDFWETVGAFRRLRKVVVEKPDEENVCSICLSGFFVGSEISATPCSHVFHDRCIRAWLKKCNKKFCPNCVTMLA</sequence>
<dbReference type="InterPro" id="IPR001841">
    <property type="entry name" value="Znf_RING"/>
</dbReference>